<keyword evidence="3" id="KW-1185">Reference proteome</keyword>
<dbReference type="EMBL" id="JAVFWL010000006">
    <property type="protein sequence ID" value="KAK6765488.1"/>
    <property type="molecule type" value="Genomic_DNA"/>
</dbReference>
<comment type="caution">
    <text evidence="2">The sequence shown here is derived from an EMBL/GenBank/DDBJ whole genome shotgun (WGS) entry which is preliminary data.</text>
</comment>
<reference evidence="2 3" key="1">
    <citation type="submission" date="2023-08" db="EMBL/GenBank/DDBJ databases">
        <title>A Necator americanus chromosomal reference genome.</title>
        <authorList>
            <person name="Ilik V."/>
            <person name="Petrzelkova K.J."/>
            <person name="Pardy F."/>
            <person name="Fuh T."/>
            <person name="Niatou-Singa F.S."/>
            <person name="Gouil Q."/>
            <person name="Baker L."/>
            <person name="Ritchie M.E."/>
            <person name="Jex A.R."/>
            <person name="Gazzola D."/>
            <person name="Li H."/>
            <person name="Toshio Fujiwara R."/>
            <person name="Zhan B."/>
            <person name="Aroian R.V."/>
            <person name="Pafco B."/>
            <person name="Schwarz E.M."/>
        </authorList>
    </citation>
    <scope>NUCLEOTIDE SEQUENCE [LARGE SCALE GENOMIC DNA]</scope>
    <source>
        <strain evidence="2 3">Aroian</strain>
        <tissue evidence="2">Whole animal</tissue>
    </source>
</reference>
<evidence type="ECO:0000256" key="1">
    <source>
        <dbReference type="SAM" id="MobiDB-lite"/>
    </source>
</evidence>
<evidence type="ECO:0000313" key="3">
    <source>
        <dbReference type="Proteomes" id="UP001303046"/>
    </source>
</evidence>
<feature type="region of interest" description="Disordered" evidence="1">
    <location>
        <begin position="38"/>
        <end position="58"/>
    </location>
</feature>
<evidence type="ECO:0000313" key="2">
    <source>
        <dbReference type="EMBL" id="KAK6765488.1"/>
    </source>
</evidence>
<dbReference type="Proteomes" id="UP001303046">
    <property type="component" value="Unassembled WGS sequence"/>
</dbReference>
<name>A0ABR1ES70_NECAM</name>
<sequence>MPGAHEEHPSYRLSVHQGPIKDAWDDDTKGRIASLSLSRMLPTGAKPRSSIRGRALSLRGSRAASTARRLLVAANGSPLAAMKSQGLNDDDNVFGGDAKTLRDATALAVTEVWNDDRSATSSLIGKVDKAASRLEDVMRLRAAVATSQQKADFIVCNLDGAAREKVEQLSQQERCDFAVVAHLKQAFEGPQHR</sequence>
<proteinExistence type="predicted"/>
<accession>A0ABR1ES70</accession>
<protein>
    <submittedName>
        <fullName evidence="2">Uncharacterized protein</fullName>
    </submittedName>
</protein>
<gene>
    <name evidence="2" type="primary">Necator_chrX.g25580</name>
    <name evidence="2" type="ORF">RB195_025414</name>
</gene>
<organism evidence="2 3">
    <name type="scientific">Necator americanus</name>
    <name type="common">Human hookworm</name>
    <dbReference type="NCBI Taxonomy" id="51031"/>
    <lineage>
        <taxon>Eukaryota</taxon>
        <taxon>Metazoa</taxon>
        <taxon>Ecdysozoa</taxon>
        <taxon>Nematoda</taxon>
        <taxon>Chromadorea</taxon>
        <taxon>Rhabditida</taxon>
        <taxon>Rhabditina</taxon>
        <taxon>Rhabditomorpha</taxon>
        <taxon>Strongyloidea</taxon>
        <taxon>Ancylostomatidae</taxon>
        <taxon>Bunostominae</taxon>
        <taxon>Necator</taxon>
    </lineage>
</organism>